<sequence length="92" mass="10807">MAASVARPMRNLFNYLKNAWDREPIIVVSFAFGGFGLAAFTASPYTYKQAEEMKNWPSVYNYYNLPTTTDRYMEDIPDDVTQRKVWRTDYDD</sequence>
<dbReference type="Pfam" id="PF14987">
    <property type="entry name" value="NADHdh_A3"/>
    <property type="match status" value="1"/>
</dbReference>
<name>A0A7M5UWA0_9CNID</name>
<dbReference type="GO" id="GO:0045271">
    <property type="term" value="C:respiratory chain complex I"/>
    <property type="evidence" value="ECO:0007669"/>
    <property type="project" value="InterPro"/>
</dbReference>
<keyword evidence="1" id="KW-1133">Transmembrane helix</keyword>
<evidence type="ECO:0008006" key="4">
    <source>
        <dbReference type="Google" id="ProtNLM"/>
    </source>
</evidence>
<dbReference type="EnsemblMetazoa" id="CLYHEMT003667.1">
    <property type="protein sequence ID" value="CLYHEMP003667.1"/>
    <property type="gene ID" value="CLYHEMG003667"/>
</dbReference>
<protein>
    <recommendedName>
        <fullName evidence="4">NADH dehydrogenase [ubiquinone] 1 alpha subcomplex subunit 3</fullName>
    </recommendedName>
</protein>
<proteinExistence type="predicted"/>
<keyword evidence="1" id="KW-0472">Membrane</keyword>
<evidence type="ECO:0000313" key="3">
    <source>
        <dbReference type="Proteomes" id="UP000594262"/>
    </source>
</evidence>
<organism evidence="2 3">
    <name type="scientific">Clytia hemisphaerica</name>
    <dbReference type="NCBI Taxonomy" id="252671"/>
    <lineage>
        <taxon>Eukaryota</taxon>
        <taxon>Metazoa</taxon>
        <taxon>Cnidaria</taxon>
        <taxon>Hydrozoa</taxon>
        <taxon>Hydroidolina</taxon>
        <taxon>Leptothecata</taxon>
        <taxon>Obeliida</taxon>
        <taxon>Clytiidae</taxon>
        <taxon>Clytia</taxon>
    </lineage>
</organism>
<dbReference type="InterPro" id="IPR026626">
    <property type="entry name" value="NDUFA3"/>
</dbReference>
<dbReference type="Proteomes" id="UP000594262">
    <property type="component" value="Unplaced"/>
</dbReference>
<dbReference type="RefSeq" id="XP_066910182.1">
    <property type="nucleotide sequence ID" value="XM_067054081.1"/>
</dbReference>
<evidence type="ECO:0000256" key="1">
    <source>
        <dbReference type="SAM" id="Phobius"/>
    </source>
</evidence>
<evidence type="ECO:0000313" key="2">
    <source>
        <dbReference type="EnsemblMetazoa" id="CLYHEMP003667.1"/>
    </source>
</evidence>
<dbReference type="OrthoDB" id="199366at2759"/>
<reference evidence="2" key="1">
    <citation type="submission" date="2021-01" db="UniProtKB">
        <authorList>
            <consortium name="EnsemblMetazoa"/>
        </authorList>
    </citation>
    <scope>IDENTIFICATION</scope>
</reference>
<dbReference type="GeneID" id="136797503"/>
<keyword evidence="1" id="KW-0812">Transmembrane</keyword>
<dbReference type="GO" id="GO:0005743">
    <property type="term" value="C:mitochondrial inner membrane"/>
    <property type="evidence" value="ECO:0007669"/>
    <property type="project" value="InterPro"/>
</dbReference>
<keyword evidence="3" id="KW-1185">Reference proteome</keyword>
<accession>A0A7M5UWA0</accession>
<feature type="transmembrane region" description="Helical" evidence="1">
    <location>
        <begin position="25"/>
        <end position="47"/>
    </location>
</feature>
<dbReference type="AlphaFoldDB" id="A0A7M5UWA0"/>